<keyword evidence="1" id="KW-1185">Reference proteome</keyword>
<dbReference type="WBParaSite" id="MhA1_Contig121.frz3.gene92">
    <property type="protein sequence ID" value="MhA1_Contig121.frz3.gene92"/>
    <property type="gene ID" value="MhA1_Contig121.frz3.gene92"/>
</dbReference>
<name>A0A1I8B0M0_MELHA</name>
<evidence type="ECO:0000313" key="2">
    <source>
        <dbReference type="WBParaSite" id="MhA1_Contig121.frz3.gene92"/>
    </source>
</evidence>
<sequence>MAAWLSEYNKKNINIQNLHKGNKSNEGTTNISKSRDQPLGIHVHYYQKSFPIAEIEKTLNKSSKQVVAFYAAGGKKNFLQWLMAYEQPANIKLLKEAIELDEWLNSGCNEEVTRRSPKQTEICPDPLLKNFARSFMERTNYVALELRRPLSEESEFILKWRLKGIGGEMCRVIVLLRGNGYMEILPRISGPEVNNFNSADNKMGFESFTKLSATYLTLKQTEIALWTYLKQCRKYCHN</sequence>
<protein>
    <submittedName>
        <fullName evidence="2">Uncharacterized protein</fullName>
    </submittedName>
</protein>
<organism evidence="1 2">
    <name type="scientific">Meloidogyne hapla</name>
    <name type="common">Root-knot nematode worm</name>
    <dbReference type="NCBI Taxonomy" id="6305"/>
    <lineage>
        <taxon>Eukaryota</taxon>
        <taxon>Metazoa</taxon>
        <taxon>Ecdysozoa</taxon>
        <taxon>Nematoda</taxon>
        <taxon>Chromadorea</taxon>
        <taxon>Rhabditida</taxon>
        <taxon>Tylenchina</taxon>
        <taxon>Tylenchomorpha</taxon>
        <taxon>Tylenchoidea</taxon>
        <taxon>Meloidogynidae</taxon>
        <taxon>Meloidogyninae</taxon>
        <taxon>Meloidogyne</taxon>
    </lineage>
</organism>
<dbReference type="AlphaFoldDB" id="A0A1I8B0M0"/>
<dbReference type="Proteomes" id="UP000095281">
    <property type="component" value="Unplaced"/>
</dbReference>
<reference evidence="2" key="1">
    <citation type="submission" date="2016-11" db="UniProtKB">
        <authorList>
            <consortium name="WormBaseParasite"/>
        </authorList>
    </citation>
    <scope>IDENTIFICATION</scope>
</reference>
<accession>A0A1I8B0M0</accession>
<proteinExistence type="predicted"/>
<evidence type="ECO:0000313" key="1">
    <source>
        <dbReference type="Proteomes" id="UP000095281"/>
    </source>
</evidence>